<organism evidence="1 2">
    <name type="scientific">Setaria italica</name>
    <name type="common">Foxtail millet</name>
    <name type="synonym">Panicum italicum</name>
    <dbReference type="NCBI Taxonomy" id="4555"/>
    <lineage>
        <taxon>Eukaryota</taxon>
        <taxon>Viridiplantae</taxon>
        <taxon>Streptophyta</taxon>
        <taxon>Embryophyta</taxon>
        <taxon>Tracheophyta</taxon>
        <taxon>Spermatophyta</taxon>
        <taxon>Magnoliopsida</taxon>
        <taxon>Liliopsida</taxon>
        <taxon>Poales</taxon>
        <taxon>Poaceae</taxon>
        <taxon>PACMAD clade</taxon>
        <taxon>Panicoideae</taxon>
        <taxon>Panicodae</taxon>
        <taxon>Paniceae</taxon>
        <taxon>Cenchrinae</taxon>
        <taxon>Setaria</taxon>
    </lineage>
</organism>
<dbReference type="HOGENOM" id="CLU_3225528_0_0_1"/>
<accession>K4A4H3</accession>
<reference evidence="2" key="1">
    <citation type="journal article" date="2012" name="Nat. Biotechnol.">
        <title>Reference genome sequence of the model plant Setaria.</title>
        <authorList>
            <person name="Bennetzen J.L."/>
            <person name="Schmutz J."/>
            <person name="Wang H."/>
            <person name="Percifield R."/>
            <person name="Hawkins J."/>
            <person name="Pontaroli A.C."/>
            <person name="Estep M."/>
            <person name="Feng L."/>
            <person name="Vaughn J.N."/>
            <person name="Grimwood J."/>
            <person name="Jenkins J."/>
            <person name="Barry K."/>
            <person name="Lindquist E."/>
            <person name="Hellsten U."/>
            <person name="Deshpande S."/>
            <person name="Wang X."/>
            <person name="Wu X."/>
            <person name="Mitros T."/>
            <person name="Triplett J."/>
            <person name="Yang X."/>
            <person name="Ye C.Y."/>
            <person name="Mauro-Herrera M."/>
            <person name="Wang L."/>
            <person name="Li P."/>
            <person name="Sharma M."/>
            <person name="Sharma R."/>
            <person name="Ronald P.C."/>
            <person name="Panaud O."/>
            <person name="Kellogg E.A."/>
            <person name="Brutnell T.P."/>
            <person name="Doust A.N."/>
            <person name="Tuskan G.A."/>
            <person name="Rokhsar D."/>
            <person name="Devos K.M."/>
        </authorList>
    </citation>
    <scope>NUCLEOTIDE SEQUENCE [LARGE SCALE GENOMIC DNA]</scope>
    <source>
        <strain evidence="2">cv. Yugu1</strain>
    </source>
</reference>
<keyword evidence="2" id="KW-1185">Reference proteome</keyword>
<dbReference type="Proteomes" id="UP000004995">
    <property type="component" value="Unassembled WGS sequence"/>
</dbReference>
<sequence length="44" mass="5240">MVSYLLLWSRKIRSQLTSPYPEYILSIQGYLSIPRVHIKHTSTY</sequence>
<name>K4A4H3_SETIT</name>
<proteinExistence type="predicted"/>
<dbReference type="AlphaFoldDB" id="K4A4H3"/>
<reference evidence="1" key="2">
    <citation type="submission" date="2018-08" db="UniProtKB">
        <authorList>
            <consortium name="EnsemblPlants"/>
        </authorList>
    </citation>
    <scope>IDENTIFICATION</scope>
    <source>
        <strain evidence="1">Yugu1</strain>
    </source>
</reference>
<evidence type="ECO:0000313" key="2">
    <source>
        <dbReference type="Proteomes" id="UP000004995"/>
    </source>
</evidence>
<dbReference type="Gramene" id="KQL24355">
    <property type="protein sequence ID" value="KQL24355"/>
    <property type="gene ID" value="SETIT_033777mg"/>
</dbReference>
<protein>
    <submittedName>
        <fullName evidence="1">Uncharacterized protein</fullName>
    </submittedName>
</protein>
<evidence type="ECO:0000313" key="1">
    <source>
        <dbReference type="EnsemblPlants" id="KQL24355"/>
    </source>
</evidence>
<dbReference type="EnsemblPlants" id="KQL24355">
    <property type="protein sequence ID" value="KQL24355"/>
    <property type="gene ID" value="SETIT_033777mg"/>
</dbReference>
<dbReference type="EMBL" id="AGNK02001057">
    <property type="status" value="NOT_ANNOTATED_CDS"/>
    <property type="molecule type" value="Genomic_DNA"/>
</dbReference>
<dbReference type="InParanoid" id="K4A4H3"/>